<dbReference type="InterPro" id="IPR016181">
    <property type="entry name" value="Acyl_CoA_acyltransferase"/>
</dbReference>
<dbReference type="InterPro" id="IPR051556">
    <property type="entry name" value="N-term/lysine_N-AcTrnsfr"/>
</dbReference>
<dbReference type="Proteomes" id="UP000051054">
    <property type="component" value="Unassembled WGS sequence"/>
</dbReference>
<evidence type="ECO:0000256" key="2">
    <source>
        <dbReference type="ARBA" id="ARBA00023315"/>
    </source>
</evidence>
<dbReference type="InterPro" id="IPR000182">
    <property type="entry name" value="GNAT_dom"/>
</dbReference>
<proteinExistence type="predicted"/>
<dbReference type="NCBIfam" id="TIGR01575">
    <property type="entry name" value="rimI"/>
    <property type="match status" value="1"/>
</dbReference>
<evidence type="ECO:0000256" key="1">
    <source>
        <dbReference type="ARBA" id="ARBA00022679"/>
    </source>
</evidence>
<dbReference type="CDD" id="cd04301">
    <property type="entry name" value="NAT_SF"/>
    <property type="match status" value="1"/>
</dbReference>
<evidence type="ECO:0000313" key="5">
    <source>
        <dbReference type="Proteomes" id="UP000051054"/>
    </source>
</evidence>
<dbReference type="PANTHER" id="PTHR42919:SF8">
    <property type="entry name" value="N-ALPHA-ACETYLTRANSFERASE 50"/>
    <property type="match status" value="1"/>
</dbReference>
<dbReference type="STRING" id="1423755.FC40_GL001001"/>
<keyword evidence="2" id="KW-0012">Acyltransferase</keyword>
<keyword evidence="1" id="KW-0808">Transferase</keyword>
<dbReference type="PATRIC" id="fig|1423755.3.peg.1058"/>
<dbReference type="Pfam" id="PF00583">
    <property type="entry name" value="Acetyltransf_1"/>
    <property type="match status" value="1"/>
</dbReference>
<dbReference type="RefSeq" id="WP_025022129.1">
    <property type="nucleotide sequence ID" value="NZ_AZGD01000095.1"/>
</dbReference>
<dbReference type="GO" id="GO:0008080">
    <property type="term" value="F:N-acetyltransferase activity"/>
    <property type="evidence" value="ECO:0007669"/>
    <property type="project" value="InterPro"/>
</dbReference>
<dbReference type="PROSITE" id="PS51186">
    <property type="entry name" value="GNAT"/>
    <property type="match status" value="1"/>
</dbReference>
<gene>
    <name evidence="4" type="ORF">FC40_GL001001</name>
</gene>
<dbReference type="AlphaFoldDB" id="A0A0R1WKV7"/>
<dbReference type="OrthoDB" id="9794566at2"/>
<protein>
    <recommendedName>
        <fullName evidence="3">N-acetyltransferase domain-containing protein</fullName>
    </recommendedName>
</protein>
<sequence length="183" mass="21728">MLKSLMTNFKYYFNFYIQDKTYRSRKFRPDIEIRQATIADVDQIFSIQKAAFGYAPWMRNIFIREINAKKSSLYLCVVNKGQVIGFIGINFYLFKKECHITNLAIHPTYQKQKLATQLMKEIISYCQFNNLKKITLEVSTKNLRAQNLYYKLGFKDQKLMRSYYQETGDDAILMSRDLVNKVD</sequence>
<dbReference type="EMBL" id="AZGD01000095">
    <property type="protein sequence ID" value="KRM18321.1"/>
    <property type="molecule type" value="Genomic_DNA"/>
</dbReference>
<name>A0A0R1WKV7_9LACO</name>
<evidence type="ECO:0000313" key="4">
    <source>
        <dbReference type="EMBL" id="KRM18321.1"/>
    </source>
</evidence>
<dbReference type="PANTHER" id="PTHR42919">
    <property type="entry name" value="N-ALPHA-ACETYLTRANSFERASE"/>
    <property type="match status" value="1"/>
</dbReference>
<comment type="caution">
    <text evidence="4">The sequence shown here is derived from an EMBL/GenBank/DDBJ whole genome shotgun (WGS) entry which is preliminary data.</text>
</comment>
<keyword evidence="5" id="KW-1185">Reference proteome</keyword>
<accession>A0A0R1WKV7</accession>
<dbReference type="Gene3D" id="3.40.630.30">
    <property type="match status" value="1"/>
</dbReference>
<dbReference type="InterPro" id="IPR006464">
    <property type="entry name" value="AcTrfase_RimI/Ard1"/>
</dbReference>
<reference evidence="4 5" key="1">
    <citation type="journal article" date="2015" name="Genome Announc.">
        <title>Expanding the biotechnology potential of lactobacilli through comparative genomics of 213 strains and associated genera.</title>
        <authorList>
            <person name="Sun Z."/>
            <person name="Harris H.M."/>
            <person name="McCann A."/>
            <person name="Guo C."/>
            <person name="Argimon S."/>
            <person name="Zhang W."/>
            <person name="Yang X."/>
            <person name="Jeffery I.B."/>
            <person name="Cooney J.C."/>
            <person name="Kagawa T.F."/>
            <person name="Liu W."/>
            <person name="Song Y."/>
            <person name="Salvetti E."/>
            <person name="Wrobel A."/>
            <person name="Rasinkangas P."/>
            <person name="Parkhill J."/>
            <person name="Rea M.C."/>
            <person name="O'Sullivan O."/>
            <person name="Ritari J."/>
            <person name="Douillard F.P."/>
            <person name="Paul Ross R."/>
            <person name="Yang R."/>
            <person name="Briner A.E."/>
            <person name="Felis G.E."/>
            <person name="de Vos W.M."/>
            <person name="Barrangou R."/>
            <person name="Klaenhammer T.R."/>
            <person name="Caufield P.W."/>
            <person name="Cui Y."/>
            <person name="Zhang H."/>
            <person name="O'Toole P.W."/>
        </authorList>
    </citation>
    <scope>NUCLEOTIDE SEQUENCE [LARGE SCALE GENOMIC DNA]</scope>
    <source>
        <strain evidence="4 5">DSM 18933</strain>
    </source>
</reference>
<organism evidence="4 5">
    <name type="scientific">Ligilactobacillus hayakitensis DSM 18933 = JCM 14209</name>
    <dbReference type="NCBI Taxonomy" id="1423755"/>
    <lineage>
        <taxon>Bacteria</taxon>
        <taxon>Bacillati</taxon>
        <taxon>Bacillota</taxon>
        <taxon>Bacilli</taxon>
        <taxon>Lactobacillales</taxon>
        <taxon>Lactobacillaceae</taxon>
        <taxon>Ligilactobacillus</taxon>
    </lineage>
</organism>
<dbReference type="SUPFAM" id="SSF55729">
    <property type="entry name" value="Acyl-CoA N-acyltransferases (Nat)"/>
    <property type="match status" value="1"/>
</dbReference>
<dbReference type="eggNOG" id="COG0456">
    <property type="taxonomic scope" value="Bacteria"/>
</dbReference>
<feature type="domain" description="N-acetyltransferase" evidence="3">
    <location>
        <begin position="31"/>
        <end position="179"/>
    </location>
</feature>
<evidence type="ECO:0000259" key="3">
    <source>
        <dbReference type="PROSITE" id="PS51186"/>
    </source>
</evidence>